<proteinExistence type="predicted"/>
<dbReference type="AlphaFoldDB" id="A0A3D9LHF2"/>
<name>A0A3D9LHF2_9MICC</name>
<dbReference type="RefSeq" id="WP_115932414.1">
    <property type="nucleotide sequence ID" value="NZ_QREH01000001.1"/>
</dbReference>
<dbReference type="GO" id="GO:0016491">
    <property type="term" value="F:oxidoreductase activity"/>
    <property type="evidence" value="ECO:0007669"/>
    <property type="project" value="InterPro"/>
</dbReference>
<dbReference type="GO" id="GO:0005829">
    <property type="term" value="C:cytosol"/>
    <property type="evidence" value="ECO:0007669"/>
    <property type="project" value="TreeGrafter"/>
</dbReference>
<dbReference type="SUPFAM" id="SSF52218">
    <property type="entry name" value="Flavoproteins"/>
    <property type="match status" value="1"/>
</dbReference>
<organism evidence="2 3">
    <name type="scientific">Citricoccus muralis</name>
    <dbReference type="NCBI Taxonomy" id="169134"/>
    <lineage>
        <taxon>Bacteria</taxon>
        <taxon>Bacillati</taxon>
        <taxon>Actinomycetota</taxon>
        <taxon>Actinomycetes</taxon>
        <taxon>Micrococcales</taxon>
        <taxon>Micrococcaceae</taxon>
        <taxon>Citricoccus</taxon>
    </lineage>
</organism>
<gene>
    <name evidence="2" type="ORF">C8E99_2329</name>
</gene>
<keyword evidence="3" id="KW-1185">Reference proteome</keyword>
<dbReference type="InterPro" id="IPR005025">
    <property type="entry name" value="FMN_Rdtase-like_dom"/>
</dbReference>
<dbReference type="EMBL" id="QREH01000001">
    <property type="protein sequence ID" value="REE04493.1"/>
    <property type="molecule type" value="Genomic_DNA"/>
</dbReference>
<evidence type="ECO:0000313" key="3">
    <source>
        <dbReference type="Proteomes" id="UP000256727"/>
    </source>
</evidence>
<comment type="caution">
    <text evidence="2">The sequence shown here is derived from an EMBL/GenBank/DDBJ whole genome shotgun (WGS) entry which is preliminary data.</text>
</comment>
<dbReference type="InterPro" id="IPR050712">
    <property type="entry name" value="NAD(P)H-dep_reductase"/>
</dbReference>
<dbReference type="OrthoDB" id="9812295at2"/>
<dbReference type="Gene3D" id="3.40.50.360">
    <property type="match status" value="1"/>
</dbReference>
<dbReference type="PANTHER" id="PTHR30543">
    <property type="entry name" value="CHROMATE REDUCTASE"/>
    <property type="match status" value="1"/>
</dbReference>
<sequence>MKIGIVIGSVREGRLGESIGAWVAERARAQVDAADVEWEILDVKAFNLPIMADENWAQDKNGPAEVHRWRDAVAECEGFVFVTPEYNRNIPGAFKNAFDLLSRQWRDKTLAIVAYGGLGGVRANEAWRVTTAAYNMHVVGDSVNLIRRVDFPGGKLALTDHHDASLAKVLARLVSLTRAVTTERDRAKSETSTP</sequence>
<protein>
    <submittedName>
        <fullName evidence="2">NAD(P)H-dependent FMN reductase</fullName>
    </submittedName>
</protein>
<evidence type="ECO:0000313" key="2">
    <source>
        <dbReference type="EMBL" id="REE04493.1"/>
    </source>
</evidence>
<feature type="domain" description="NADPH-dependent FMN reductase-like" evidence="1">
    <location>
        <begin position="1"/>
        <end position="144"/>
    </location>
</feature>
<reference evidence="2 3" key="1">
    <citation type="submission" date="2018-07" db="EMBL/GenBank/DDBJ databases">
        <title>Sequencing the genomes of 1000 actinobacteria strains.</title>
        <authorList>
            <person name="Klenk H.-P."/>
        </authorList>
    </citation>
    <scope>NUCLEOTIDE SEQUENCE [LARGE SCALE GENOMIC DNA]</scope>
    <source>
        <strain evidence="2 3">DSM 14442</strain>
    </source>
</reference>
<dbReference type="InterPro" id="IPR029039">
    <property type="entry name" value="Flavoprotein-like_sf"/>
</dbReference>
<accession>A0A3D9LHF2</accession>
<evidence type="ECO:0000259" key="1">
    <source>
        <dbReference type="Pfam" id="PF03358"/>
    </source>
</evidence>
<dbReference type="PANTHER" id="PTHR30543:SF21">
    <property type="entry name" value="NAD(P)H-DEPENDENT FMN REDUCTASE LOT6"/>
    <property type="match status" value="1"/>
</dbReference>
<dbReference type="Pfam" id="PF03358">
    <property type="entry name" value="FMN_red"/>
    <property type="match status" value="1"/>
</dbReference>
<dbReference type="GO" id="GO:0010181">
    <property type="term" value="F:FMN binding"/>
    <property type="evidence" value="ECO:0007669"/>
    <property type="project" value="TreeGrafter"/>
</dbReference>
<dbReference type="Proteomes" id="UP000256727">
    <property type="component" value="Unassembled WGS sequence"/>
</dbReference>